<evidence type="ECO:0000313" key="1">
    <source>
        <dbReference type="EMBL" id="KAJ9600014.1"/>
    </source>
</evidence>
<gene>
    <name evidence="1" type="ORF">L9F63_009678</name>
</gene>
<feature type="non-terminal residue" evidence="1">
    <location>
        <position position="55"/>
    </location>
</feature>
<dbReference type="EMBL" id="JASPKZ010000458">
    <property type="protein sequence ID" value="KAJ9600014.1"/>
    <property type="molecule type" value="Genomic_DNA"/>
</dbReference>
<feature type="non-terminal residue" evidence="1">
    <location>
        <position position="1"/>
    </location>
</feature>
<sequence>CSNDNIFFLKYVHLEIEKLPCVVTDHNSETSYYRSQHEYYCNIFVVVTLVTNLKL</sequence>
<keyword evidence="2" id="KW-1185">Reference proteome</keyword>
<evidence type="ECO:0000313" key="2">
    <source>
        <dbReference type="Proteomes" id="UP001233999"/>
    </source>
</evidence>
<proteinExistence type="predicted"/>
<dbReference type="Proteomes" id="UP001233999">
    <property type="component" value="Unassembled WGS sequence"/>
</dbReference>
<accession>A0AAD8ES15</accession>
<reference evidence="1" key="2">
    <citation type="submission" date="2023-05" db="EMBL/GenBank/DDBJ databases">
        <authorList>
            <person name="Fouks B."/>
        </authorList>
    </citation>
    <scope>NUCLEOTIDE SEQUENCE</scope>
    <source>
        <strain evidence="1">Stay&amp;Tobe</strain>
        <tissue evidence="1">Testes</tissue>
    </source>
</reference>
<organism evidence="1 2">
    <name type="scientific">Diploptera punctata</name>
    <name type="common">Pacific beetle cockroach</name>
    <dbReference type="NCBI Taxonomy" id="6984"/>
    <lineage>
        <taxon>Eukaryota</taxon>
        <taxon>Metazoa</taxon>
        <taxon>Ecdysozoa</taxon>
        <taxon>Arthropoda</taxon>
        <taxon>Hexapoda</taxon>
        <taxon>Insecta</taxon>
        <taxon>Pterygota</taxon>
        <taxon>Neoptera</taxon>
        <taxon>Polyneoptera</taxon>
        <taxon>Dictyoptera</taxon>
        <taxon>Blattodea</taxon>
        <taxon>Blaberoidea</taxon>
        <taxon>Blaberidae</taxon>
        <taxon>Diplopterinae</taxon>
        <taxon>Diploptera</taxon>
    </lineage>
</organism>
<comment type="caution">
    <text evidence="1">The sequence shown here is derived from an EMBL/GenBank/DDBJ whole genome shotgun (WGS) entry which is preliminary data.</text>
</comment>
<name>A0AAD8ES15_DIPPU</name>
<reference evidence="1" key="1">
    <citation type="journal article" date="2023" name="IScience">
        <title>Live-bearing cockroach genome reveals convergent evolutionary mechanisms linked to viviparity in insects and beyond.</title>
        <authorList>
            <person name="Fouks B."/>
            <person name="Harrison M.C."/>
            <person name="Mikhailova A.A."/>
            <person name="Marchal E."/>
            <person name="English S."/>
            <person name="Carruthers M."/>
            <person name="Jennings E.C."/>
            <person name="Chiamaka E.L."/>
            <person name="Frigard R.A."/>
            <person name="Pippel M."/>
            <person name="Attardo G.M."/>
            <person name="Benoit J.B."/>
            <person name="Bornberg-Bauer E."/>
            <person name="Tobe S.S."/>
        </authorList>
    </citation>
    <scope>NUCLEOTIDE SEQUENCE</scope>
    <source>
        <strain evidence="1">Stay&amp;Tobe</strain>
    </source>
</reference>
<dbReference type="AlphaFoldDB" id="A0AAD8ES15"/>
<protein>
    <submittedName>
        <fullName evidence="1">Uncharacterized protein</fullName>
    </submittedName>
</protein>